<dbReference type="GO" id="GO:0051225">
    <property type="term" value="P:spindle assembly"/>
    <property type="evidence" value="ECO:0007669"/>
    <property type="project" value="TreeGrafter"/>
</dbReference>
<keyword evidence="1" id="KW-0175">Coiled coil</keyword>
<feature type="coiled-coil region" evidence="1">
    <location>
        <begin position="179"/>
        <end position="213"/>
    </location>
</feature>
<proteinExistence type="predicted"/>
<organism evidence="2">
    <name type="scientific">Octopus bimaculoides</name>
    <name type="common">California two-spotted octopus</name>
    <dbReference type="NCBI Taxonomy" id="37653"/>
    <lineage>
        <taxon>Eukaryota</taxon>
        <taxon>Metazoa</taxon>
        <taxon>Spiralia</taxon>
        <taxon>Lophotrochozoa</taxon>
        <taxon>Mollusca</taxon>
        <taxon>Cephalopoda</taxon>
        <taxon>Coleoidea</taxon>
        <taxon>Octopodiformes</taxon>
        <taxon>Octopoda</taxon>
        <taxon>Incirrata</taxon>
        <taxon>Octopodidae</taxon>
        <taxon>Octopus</taxon>
    </lineage>
</organism>
<evidence type="ECO:0000256" key="1">
    <source>
        <dbReference type="SAM" id="Coils"/>
    </source>
</evidence>
<dbReference type="KEGG" id="obi:106867742"/>
<dbReference type="OrthoDB" id="6435999at2759"/>
<dbReference type="InterPro" id="IPR029711">
    <property type="entry name" value="Haus7-like"/>
</dbReference>
<dbReference type="EMBL" id="KQ416962">
    <property type="protein sequence ID" value="KOF94399.1"/>
    <property type="molecule type" value="Genomic_DNA"/>
</dbReference>
<dbReference type="GO" id="GO:0070652">
    <property type="term" value="C:HAUS complex"/>
    <property type="evidence" value="ECO:0007669"/>
    <property type="project" value="TreeGrafter"/>
</dbReference>
<dbReference type="AlphaFoldDB" id="A0A0L8HYZ8"/>
<protein>
    <submittedName>
        <fullName evidence="2">Uncharacterized protein</fullName>
    </submittedName>
</protein>
<gene>
    <name evidence="2" type="ORF">OCBIM_22001765mg</name>
</gene>
<dbReference type="GO" id="GO:0051011">
    <property type="term" value="F:microtubule minus-end binding"/>
    <property type="evidence" value="ECO:0007669"/>
    <property type="project" value="InterPro"/>
</dbReference>
<dbReference type="PANTHER" id="PTHR14352">
    <property type="entry name" value="HAUS AUGMIN-LIKE COMPLEX SUBUNIT 7"/>
    <property type="match status" value="1"/>
</dbReference>
<dbReference type="PANTHER" id="PTHR14352:SF2">
    <property type="entry name" value="HAUS AUGMIN-LIKE COMPLEX SUBUNIT 7"/>
    <property type="match status" value="1"/>
</dbReference>
<reference evidence="2" key="1">
    <citation type="submission" date="2015-07" db="EMBL/GenBank/DDBJ databases">
        <title>MeaNS - Measles Nucleotide Surveillance Program.</title>
        <authorList>
            <person name="Tran T."/>
            <person name="Druce J."/>
        </authorList>
    </citation>
    <scope>NUCLEOTIDE SEQUENCE</scope>
    <source>
        <strain evidence="2">UCB-OBI-ISO-001</strain>
        <tissue evidence="2">Gonad</tissue>
    </source>
</reference>
<dbReference type="GO" id="GO:0031023">
    <property type="term" value="P:microtubule organizing center organization"/>
    <property type="evidence" value="ECO:0007669"/>
    <property type="project" value="TreeGrafter"/>
</dbReference>
<accession>A0A0L8HYZ8</accession>
<evidence type="ECO:0000313" key="2">
    <source>
        <dbReference type="EMBL" id="KOF94399.1"/>
    </source>
</evidence>
<dbReference type="STRING" id="37653.A0A0L8HYZ8"/>
<sequence>MAGYLNSVEKLLHRLEDLDCPHVVGIDRDWILDQLVNPSAERTKIIVWLLGMIEPTMLVSIDTTARFDNESQRKDLLMLLSSLGFCAPDRMDLIKGTASKRDQLQLFSLLLDIVEVSHSKDLPSDLDNEWQKQDQFVQQIATHPTIMKSLLSHKVNLLPPEVGARIMKTQHRNPEDLSKNKISDLVKGYENTLETLQEELAVKSQELEVIKATYVYNPFTSEELTEVCHKLDVMVTSMNHHLEKFHTCYDNELVSWCRMPDTPPTELGTILDRLYTKMDSFALMMETFEGIRATTLQLEDLDTAKPGHDTMLKTASDSFFLTLKDFLKQIAVPAVEDQTADSYLSV</sequence>
<name>A0A0L8HYZ8_OCTBM</name>
<dbReference type="InterPro" id="IPR010604">
    <property type="entry name" value="Plant_AUG7"/>
</dbReference>
<dbReference type="OMA" id="IAFIHVF"/>
<dbReference type="Pfam" id="PF06694">
    <property type="entry name" value="Plant_NMP1"/>
    <property type="match status" value="1"/>
</dbReference>